<dbReference type="PANTHER" id="PTHR30387:SF2">
    <property type="entry name" value="MANNONATE DEHYDRATASE"/>
    <property type="match status" value="1"/>
</dbReference>
<dbReference type="SUPFAM" id="SSF51658">
    <property type="entry name" value="Xylose isomerase-like"/>
    <property type="match status" value="1"/>
</dbReference>
<dbReference type="InterPro" id="IPR036237">
    <property type="entry name" value="Xyl_isomerase-like_sf"/>
</dbReference>
<dbReference type="PROSITE" id="PS51318">
    <property type="entry name" value="TAT"/>
    <property type="match status" value="1"/>
</dbReference>
<proteinExistence type="inferred from homology"/>
<evidence type="ECO:0000256" key="6">
    <source>
        <dbReference type="ARBA" id="ARBA00007389"/>
    </source>
</evidence>
<dbReference type="Gene3D" id="3.20.20.150">
    <property type="entry name" value="Divalent-metal-dependent TIM barrel enzymes"/>
    <property type="match status" value="1"/>
</dbReference>
<gene>
    <name evidence="11" type="ORF">SAMN06265219_108142</name>
</gene>
<evidence type="ECO:0000256" key="7">
    <source>
        <dbReference type="ARBA" id="ARBA00012927"/>
    </source>
</evidence>
<comment type="cofactor">
    <cofactor evidence="2">
        <name>Mn(2+)</name>
        <dbReference type="ChEBI" id="CHEBI:29035"/>
    </cofactor>
</comment>
<dbReference type="EMBL" id="FXTP01000008">
    <property type="protein sequence ID" value="SMO70450.1"/>
    <property type="molecule type" value="Genomic_DNA"/>
</dbReference>
<comment type="cofactor">
    <cofactor evidence="3">
        <name>Fe(2+)</name>
        <dbReference type="ChEBI" id="CHEBI:29033"/>
    </cofactor>
</comment>
<sequence length="359" mass="40825">MSNSRRDFLKKSAALAALTASGGFGLQASGRITPKKILRKEEYEWMDLCLAHFFGFDEIRMQLSTQMGAYGAVTSERDNLKETYDRFKEAGLEWKVLEGVNLSRAQLGVDGRDEDIEKLIRLIKGCSELGIKVLCYNWMPVISWARTDSARKNRGGSLVTAFDYEDIEDNSLTEYGEFTEEQLWENMQYFLDAVIPVAEEYDVKLALHPDDPPVDKIRGIPRIFTNVDAFKRLITMNSSDYNGICFCQGSFASQKDTNIPEAIRYFGSRNKIHFVHFRDVTGHTTNFSEEWHDNGKTDMYEAMKAYYEVGFRGPLRPDHVPTVAGDSNEHPGYSTMGTLFAIGYIKGLMEAVAKEYGYR</sequence>
<dbReference type="Pfam" id="PF03786">
    <property type="entry name" value="UxuA"/>
    <property type="match status" value="1"/>
</dbReference>
<keyword evidence="10" id="KW-0456">Lyase</keyword>
<dbReference type="OrthoDB" id="9780250at2"/>
<evidence type="ECO:0000313" key="11">
    <source>
        <dbReference type="EMBL" id="SMO70450.1"/>
    </source>
</evidence>
<dbReference type="GO" id="GO:0008927">
    <property type="term" value="F:mannonate dehydratase activity"/>
    <property type="evidence" value="ECO:0007669"/>
    <property type="project" value="UniProtKB-EC"/>
</dbReference>
<evidence type="ECO:0000256" key="10">
    <source>
        <dbReference type="ARBA" id="ARBA00023239"/>
    </source>
</evidence>
<evidence type="ECO:0000256" key="8">
    <source>
        <dbReference type="ARBA" id="ARBA00023004"/>
    </source>
</evidence>
<dbReference type="InterPro" id="IPR006311">
    <property type="entry name" value="TAT_signal"/>
</dbReference>
<evidence type="ECO:0000256" key="3">
    <source>
        <dbReference type="ARBA" id="ARBA00001954"/>
    </source>
</evidence>
<dbReference type="InterPro" id="IPR019546">
    <property type="entry name" value="TAT_signal_bac_arc"/>
</dbReference>
<evidence type="ECO:0000256" key="1">
    <source>
        <dbReference type="ARBA" id="ARBA00001794"/>
    </source>
</evidence>
<dbReference type="NCBIfam" id="NF003027">
    <property type="entry name" value="PRK03906.1"/>
    <property type="match status" value="1"/>
</dbReference>
<comment type="similarity">
    <text evidence="6">Belongs to the mannonate dehydratase family.</text>
</comment>
<dbReference type="PANTHER" id="PTHR30387">
    <property type="entry name" value="MANNONATE DEHYDRATASE"/>
    <property type="match status" value="1"/>
</dbReference>
<comment type="catalytic activity">
    <reaction evidence="1">
        <text>D-mannonate = 2-dehydro-3-deoxy-D-gluconate + H2O</text>
        <dbReference type="Rhea" id="RHEA:20097"/>
        <dbReference type="ChEBI" id="CHEBI:15377"/>
        <dbReference type="ChEBI" id="CHEBI:17767"/>
        <dbReference type="ChEBI" id="CHEBI:57990"/>
        <dbReference type="EC" id="4.2.1.8"/>
    </reaction>
</comment>
<keyword evidence="12" id="KW-1185">Reference proteome</keyword>
<dbReference type="RefSeq" id="WP_142454603.1">
    <property type="nucleotide sequence ID" value="NZ_FXTP01000008.1"/>
</dbReference>
<name>A0A521DHP6_9BACT</name>
<dbReference type="InterPro" id="IPR004628">
    <property type="entry name" value="Man_deHydtase"/>
</dbReference>
<comment type="pathway">
    <text evidence="5">Carbohydrate metabolism; pentose and glucuronate interconversion.</text>
</comment>
<dbReference type="AlphaFoldDB" id="A0A521DHP6"/>
<dbReference type="GO" id="GO:0030145">
    <property type="term" value="F:manganese ion binding"/>
    <property type="evidence" value="ECO:0007669"/>
    <property type="project" value="TreeGrafter"/>
</dbReference>
<dbReference type="UniPathway" id="UPA00246"/>
<dbReference type="EC" id="4.2.1.8" evidence="7"/>
<accession>A0A521DHP6</accession>
<dbReference type="Proteomes" id="UP000317557">
    <property type="component" value="Unassembled WGS sequence"/>
</dbReference>
<evidence type="ECO:0000256" key="4">
    <source>
        <dbReference type="ARBA" id="ARBA00002713"/>
    </source>
</evidence>
<dbReference type="NCBIfam" id="TIGR01409">
    <property type="entry name" value="TAT_signal_seq"/>
    <property type="match status" value="1"/>
</dbReference>
<evidence type="ECO:0000313" key="12">
    <source>
        <dbReference type="Proteomes" id="UP000317557"/>
    </source>
</evidence>
<protein>
    <recommendedName>
        <fullName evidence="7">mannonate dehydratase</fullName>
        <ecNumber evidence="7">4.2.1.8</ecNumber>
    </recommendedName>
</protein>
<evidence type="ECO:0000256" key="9">
    <source>
        <dbReference type="ARBA" id="ARBA00023211"/>
    </source>
</evidence>
<dbReference type="GO" id="GO:0042840">
    <property type="term" value="P:D-glucuronate catabolic process"/>
    <property type="evidence" value="ECO:0007669"/>
    <property type="project" value="TreeGrafter"/>
</dbReference>
<organism evidence="11 12">
    <name type="scientific">Gracilimonas mengyeensis</name>
    <dbReference type="NCBI Taxonomy" id="1302730"/>
    <lineage>
        <taxon>Bacteria</taxon>
        <taxon>Pseudomonadati</taxon>
        <taxon>Balneolota</taxon>
        <taxon>Balneolia</taxon>
        <taxon>Balneolales</taxon>
        <taxon>Balneolaceae</taxon>
        <taxon>Gracilimonas</taxon>
    </lineage>
</organism>
<dbReference type="GO" id="GO:0008198">
    <property type="term" value="F:ferrous iron binding"/>
    <property type="evidence" value="ECO:0007669"/>
    <property type="project" value="TreeGrafter"/>
</dbReference>
<keyword evidence="9" id="KW-0464">Manganese</keyword>
<keyword evidence="8" id="KW-0408">Iron</keyword>
<comment type="function">
    <text evidence="4">Catalyzes the dehydration of D-mannonate.</text>
</comment>
<reference evidence="11 12" key="1">
    <citation type="submission" date="2017-05" db="EMBL/GenBank/DDBJ databases">
        <authorList>
            <person name="Varghese N."/>
            <person name="Submissions S."/>
        </authorList>
    </citation>
    <scope>NUCLEOTIDE SEQUENCE [LARGE SCALE GENOMIC DNA]</scope>
    <source>
        <strain evidence="11 12">DSM 21985</strain>
    </source>
</reference>
<evidence type="ECO:0000256" key="5">
    <source>
        <dbReference type="ARBA" id="ARBA00004892"/>
    </source>
</evidence>
<evidence type="ECO:0000256" key="2">
    <source>
        <dbReference type="ARBA" id="ARBA00001936"/>
    </source>
</evidence>